<evidence type="ECO:0000256" key="4">
    <source>
        <dbReference type="ARBA" id="ARBA00022759"/>
    </source>
</evidence>
<keyword evidence="3 7" id="KW-0540">Nuclease</keyword>
<comment type="catalytic activity">
    <reaction evidence="7">
        <text>Endonucleolytic cleavage of RNA, removing 5'-extranucleotides from tRNA precursor.</text>
        <dbReference type="EC" id="3.1.26.5"/>
    </reaction>
</comment>
<comment type="similarity">
    <text evidence="7">Belongs to the RnpA family.</text>
</comment>
<evidence type="ECO:0000256" key="6">
    <source>
        <dbReference type="ARBA" id="ARBA00022884"/>
    </source>
</evidence>
<keyword evidence="6 7" id="KW-0694">RNA-binding</keyword>
<evidence type="ECO:0000256" key="2">
    <source>
        <dbReference type="ARBA" id="ARBA00022694"/>
    </source>
</evidence>
<dbReference type="EMBL" id="FWZT01000023">
    <property type="protein sequence ID" value="SMF66710.1"/>
    <property type="molecule type" value="Genomic_DNA"/>
</dbReference>
<dbReference type="InterPro" id="IPR000100">
    <property type="entry name" value="RNase_P"/>
</dbReference>
<protein>
    <recommendedName>
        <fullName evidence="7 8">Ribonuclease P protein component</fullName>
        <shortName evidence="7">RNase P protein</shortName>
        <shortName evidence="7">RNaseP protein</shortName>
        <ecNumber evidence="7 8">3.1.26.5</ecNumber>
    </recommendedName>
    <alternativeName>
        <fullName evidence="7">Protein C5</fullName>
    </alternativeName>
</protein>
<dbReference type="NCBIfam" id="TIGR00188">
    <property type="entry name" value="rnpA"/>
    <property type="match status" value="1"/>
</dbReference>
<evidence type="ECO:0000256" key="1">
    <source>
        <dbReference type="ARBA" id="ARBA00002663"/>
    </source>
</evidence>
<dbReference type="GO" id="GO:0030677">
    <property type="term" value="C:ribonuclease P complex"/>
    <property type="evidence" value="ECO:0007669"/>
    <property type="project" value="TreeGrafter"/>
</dbReference>
<organism evidence="9 10">
    <name type="scientific">Pseudobacteriovorax antillogorgiicola</name>
    <dbReference type="NCBI Taxonomy" id="1513793"/>
    <lineage>
        <taxon>Bacteria</taxon>
        <taxon>Pseudomonadati</taxon>
        <taxon>Bdellovibrionota</taxon>
        <taxon>Oligoflexia</taxon>
        <taxon>Oligoflexales</taxon>
        <taxon>Pseudobacteriovoracaceae</taxon>
        <taxon>Pseudobacteriovorax</taxon>
    </lineage>
</organism>
<dbReference type="PANTHER" id="PTHR33992:SF1">
    <property type="entry name" value="RIBONUCLEASE P PROTEIN COMPONENT"/>
    <property type="match status" value="1"/>
</dbReference>
<dbReference type="Proteomes" id="UP000192907">
    <property type="component" value="Unassembled WGS sequence"/>
</dbReference>
<accession>A0A1Y6CP68</accession>
<evidence type="ECO:0000256" key="5">
    <source>
        <dbReference type="ARBA" id="ARBA00022801"/>
    </source>
</evidence>
<name>A0A1Y6CP68_9BACT</name>
<evidence type="ECO:0000256" key="7">
    <source>
        <dbReference type="HAMAP-Rule" id="MF_00227"/>
    </source>
</evidence>
<evidence type="ECO:0000256" key="8">
    <source>
        <dbReference type="NCBIfam" id="TIGR00188"/>
    </source>
</evidence>
<evidence type="ECO:0000313" key="9">
    <source>
        <dbReference type="EMBL" id="SMF66710.1"/>
    </source>
</evidence>
<evidence type="ECO:0000256" key="3">
    <source>
        <dbReference type="ARBA" id="ARBA00022722"/>
    </source>
</evidence>
<dbReference type="PANTHER" id="PTHR33992">
    <property type="entry name" value="RIBONUCLEASE P PROTEIN COMPONENT"/>
    <property type="match status" value="1"/>
</dbReference>
<proteinExistence type="inferred from homology"/>
<dbReference type="Pfam" id="PF00825">
    <property type="entry name" value="Ribonuclease_P"/>
    <property type="match status" value="1"/>
</dbReference>
<keyword evidence="10" id="KW-1185">Reference proteome</keyword>
<dbReference type="OrthoDB" id="9810867at2"/>
<dbReference type="RefSeq" id="WP_132323651.1">
    <property type="nucleotide sequence ID" value="NZ_FWZT01000023.1"/>
</dbReference>
<dbReference type="InterPro" id="IPR014721">
    <property type="entry name" value="Ribsml_uS5_D2-typ_fold_subgr"/>
</dbReference>
<dbReference type="InterPro" id="IPR020539">
    <property type="entry name" value="RNase_P_CS"/>
</dbReference>
<dbReference type="Gene3D" id="3.30.230.10">
    <property type="match status" value="1"/>
</dbReference>
<dbReference type="PROSITE" id="PS00648">
    <property type="entry name" value="RIBONUCLEASE_P"/>
    <property type="match status" value="1"/>
</dbReference>
<dbReference type="SUPFAM" id="SSF54211">
    <property type="entry name" value="Ribosomal protein S5 domain 2-like"/>
    <property type="match status" value="1"/>
</dbReference>
<gene>
    <name evidence="7" type="primary">rnpA</name>
    <name evidence="9" type="ORF">SAMN06296036_12359</name>
</gene>
<comment type="subunit">
    <text evidence="7">Consists of a catalytic RNA component (M1 or rnpB) and a protein subunit.</text>
</comment>
<dbReference type="AlphaFoldDB" id="A0A1Y6CP68"/>
<dbReference type="GO" id="GO:0042781">
    <property type="term" value="F:3'-tRNA processing endoribonuclease activity"/>
    <property type="evidence" value="ECO:0007669"/>
    <property type="project" value="TreeGrafter"/>
</dbReference>
<dbReference type="STRING" id="1513793.SAMN06296036_12359"/>
<dbReference type="InterPro" id="IPR020568">
    <property type="entry name" value="Ribosomal_Su5_D2-typ_SF"/>
</dbReference>
<comment type="function">
    <text evidence="1 7">RNaseP catalyzes the removal of the 5'-leader sequence from pre-tRNA to produce the mature 5'-terminus. It can also cleave other RNA substrates such as 4.5S RNA. The protein component plays an auxiliary but essential role in vivo by binding to the 5'-leader sequence and broadening the substrate specificity of the ribozyme.</text>
</comment>
<dbReference type="GO" id="GO:0000049">
    <property type="term" value="F:tRNA binding"/>
    <property type="evidence" value="ECO:0007669"/>
    <property type="project" value="UniProtKB-UniRule"/>
</dbReference>
<dbReference type="HAMAP" id="MF_00227">
    <property type="entry name" value="RNase_P"/>
    <property type="match status" value="1"/>
</dbReference>
<dbReference type="EC" id="3.1.26.5" evidence="7 8"/>
<reference evidence="10" key="1">
    <citation type="submission" date="2017-04" db="EMBL/GenBank/DDBJ databases">
        <authorList>
            <person name="Varghese N."/>
            <person name="Submissions S."/>
        </authorList>
    </citation>
    <scope>NUCLEOTIDE SEQUENCE [LARGE SCALE GENOMIC DNA]</scope>
    <source>
        <strain evidence="10">RKEM611</strain>
    </source>
</reference>
<keyword evidence="4 7" id="KW-0255">Endonuclease</keyword>
<keyword evidence="2 7" id="KW-0819">tRNA processing</keyword>
<keyword evidence="5 7" id="KW-0378">Hydrolase</keyword>
<evidence type="ECO:0000313" key="10">
    <source>
        <dbReference type="Proteomes" id="UP000192907"/>
    </source>
</evidence>
<sequence length="118" mass="13432">MFSFPKEHRLLKRAEFKITLDENIKVVTPHLVVLGVPAQFDKTRMGLIVSRKVGIAVVRNKVKRLLRESFRSISDHRLPMDIVVIARKPAANADVHTLKESLQSSLVRLARKIQARVS</sequence>
<dbReference type="GO" id="GO:0001682">
    <property type="term" value="P:tRNA 5'-leader removal"/>
    <property type="evidence" value="ECO:0007669"/>
    <property type="project" value="UniProtKB-UniRule"/>
</dbReference>
<dbReference type="GO" id="GO:0004526">
    <property type="term" value="F:ribonuclease P activity"/>
    <property type="evidence" value="ECO:0007669"/>
    <property type="project" value="UniProtKB-UniRule"/>
</dbReference>